<keyword evidence="4" id="KW-1185">Reference proteome</keyword>
<feature type="compositionally biased region" description="Acidic residues" evidence="2">
    <location>
        <begin position="1079"/>
        <end position="1108"/>
    </location>
</feature>
<feature type="compositionally biased region" description="Basic and acidic residues" evidence="2">
    <location>
        <begin position="316"/>
        <end position="328"/>
    </location>
</feature>
<dbReference type="InParanoid" id="G1XGW3"/>
<dbReference type="Proteomes" id="UP000008784">
    <property type="component" value="Unassembled WGS sequence"/>
</dbReference>
<accession>G1XGW3</accession>
<comment type="caution">
    <text evidence="3">The sequence shown here is derived from an EMBL/GenBank/DDBJ whole genome shotgun (WGS) entry which is preliminary data.</text>
</comment>
<organism evidence="3 4">
    <name type="scientific">Arthrobotrys oligospora (strain ATCC 24927 / CBS 115.81 / DSM 1491)</name>
    <name type="common">Nematode-trapping fungus</name>
    <name type="synonym">Didymozoophaga oligospora</name>
    <dbReference type="NCBI Taxonomy" id="756982"/>
    <lineage>
        <taxon>Eukaryota</taxon>
        <taxon>Fungi</taxon>
        <taxon>Dikarya</taxon>
        <taxon>Ascomycota</taxon>
        <taxon>Pezizomycotina</taxon>
        <taxon>Orbiliomycetes</taxon>
        <taxon>Orbiliales</taxon>
        <taxon>Orbiliaceae</taxon>
        <taxon>Orbilia</taxon>
        <taxon>Orbilia oligospora</taxon>
    </lineage>
</organism>
<feature type="compositionally biased region" description="Acidic residues" evidence="2">
    <location>
        <begin position="452"/>
        <end position="497"/>
    </location>
</feature>
<sequence>MAFFANQEDIPPSLDSFPGSPKFLNYSHSTEEADPQIPPLKTPTNPLFPLNLSTDLTPALDALGIDIDFETSISHHRPHLLQNKIQFPDNINPQHKSIIEGMLKTNWSPGDLEGQEHSIIMMDNSGIPSDSSPPLASSTPVPLSILHPDETARGGGAHISARDEDDNRSITFENIEFAPEDTTELSHDIEFEDKGILVPVPTTPTLALGIRRTVTRSQSTVKKMPLQRREEDEEDINPIPQTEPRRPVKGILKTPIVPLGASGLRKKAGQSTGNTHRSWGWYDSRSFSPLDGFESQPKKGAKAGKKTGGKGNGKKVKIDEVVDERILSSEESEVSPSDPEGWKPEPCLIESTDESEATPSKKPKDTKGKGAGKNLKKGQESSNSKEKEEPVPKKQGKQQTGGTQNKKKKQKAKDDEAFKPSKGSSDDEEEEYKTSKPKGGKKAAKSEQVANNEEEEEEEEESEEVAEQKEEEEGGEEGQGSDEEEEGTDEEDDESEWGEERNNKAGSGSGSDEDETTGKGNNQSDEEEAKEDEDEEDEDEDEKKSEPMQLYSGRTLRATETITDTNITRPSASRSRSSKSNDRSLMKRMSVENQRSKLRIDGQYGLRRAQAEKAFERQEQFKRDGSLREVQLTGIIGERKNPLSRVSPVTDFNRNPYTSTHRKKEKPKEDDNQTGDWDRVEKTSRDKPPKTSLKVGSTWNKTKHDGRTTEEQMEKVFPITQEELETAIASLKESDEALKKALSQGRKYRLQRRRAKKKRDALRRKVKDLESRLEAAANECAQLELELAAKKAVGYDPLSYCYADPEPELNTEIRRRMWTPKSYREKQLTIFDVKEIGGAPLEVQTITHAPFCTRLIKNPFRHEDMYQRREIINTLTFPANVMLLDHSTDYYFVCCLCTKVSPVNLFYFQDEIVWSSYKCLVCEAHMCCKACARWTAPASSARFPDTNKAAELLNGHKGKGNYEASLYLRGIWWDYVHSIDLWPPRRNFKISKNGLDFMIWERRTKLEGSISPPQIDYSIGLFDKVEESPEGNNTNSGLRSVGKRKIEYSHQEALHESKRRKVEEILEKRRRARQLPFPEEIDGNYDDEEEEGEEYGNDEVEVVIEDEN</sequence>
<dbReference type="RefSeq" id="XP_011123725.1">
    <property type="nucleotide sequence ID" value="XM_011125423.1"/>
</dbReference>
<feature type="region of interest" description="Disordered" evidence="2">
    <location>
        <begin position="639"/>
        <end position="710"/>
    </location>
</feature>
<evidence type="ECO:0000313" key="4">
    <source>
        <dbReference type="Proteomes" id="UP000008784"/>
    </source>
</evidence>
<evidence type="ECO:0000313" key="3">
    <source>
        <dbReference type="EMBL" id="EGX47736.1"/>
    </source>
</evidence>
<dbReference type="HOGENOM" id="CLU_282127_0_0_1"/>
<dbReference type="EMBL" id="ADOT01000151">
    <property type="protein sequence ID" value="EGX47736.1"/>
    <property type="molecule type" value="Genomic_DNA"/>
</dbReference>
<name>G1XGW3_ARTOA</name>
<evidence type="ECO:0000256" key="2">
    <source>
        <dbReference type="SAM" id="MobiDB-lite"/>
    </source>
</evidence>
<dbReference type="GeneID" id="22894629"/>
<feature type="compositionally biased region" description="Basic and acidic residues" evidence="2">
    <location>
        <begin position="377"/>
        <end position="392"/>
    </location>
</feature>
<feature type="coiled-coil region" evidence="1">
    <location>
        <begin position="721"/>
        <end position="793"/>
    </location>
</feature>
<feature type="compositionally biased region" description="Polar residues" evidence="2">
    <location>
        <begin position="650"/>
        <end position="659"/>
    </location>
</feature>
<feature type="compositionally biased region" description="Basic residues" evidence="2">
    <location>
        <begin position="299"/>
        <end position="315"/>
    </location>
</feature>
<reference evidence="3 4" key="1">
    <citation type="journal article" date="2011" name="PLoS Pathog.">
        <title>Genomic and proteomic analyses of the fungus Arthrobotrys oligospora provide insights into nematode-trap formation.</title>
        <authorList>
            <person name="Yang J."/>
            <person name="Wang L."/>
            <person name="Ji X."/>
            <person name="Feng Y."/>
            <person name="Li X."/>
            <person name="Zou C."/>
            <person name="Xu J."/>
            <person name="Ren Y."/>
            <person name="Mi Q."/>
            <person name="Wu J."/>
            <person name="Liu S."/>
            <person name="Liu Y."/>
            <person name="Huang X."/>
            <person name="Wang H."/>
            <person name="Niu X."/>
            <person name="Li J."/>
            <person name="Liang L."/>
            <person name="Luo Y."/>
            <person name="Ji K."/>
            <person name="Zhou W."/>
            <person name="Yu Z."/>
            <person name="Li G."/>
            <person name="Liu Y."/>
            <person name="Li L."/>
            <person name="Qiao M."/>
            <person name="Feng L."/>
            <person name="Zhang K.-Q."/>
        </authorList>
    </citation>
    <scope>NUCLEOTIDE SEQUENCE [LARGE SCALE GENOMIC DNA]</scope>
    <source>
        <strain evidence="4">ATCC 24927 / CBS 115.81 / DSM 1491</strain>
    </source>
</reference>
<feature type="region of interest" description="Disordered" evidence="2">
    <location>
        <begin position="261"/>
        <end position="599"/>
    </location>
</feature>
<dbReference type="OrthoDB" id="5371589at2759"/>
<feature type="compositionally biased region" description="Polar residues" evidence="2">
    <location>
        <begin position="558"/>
        <end position="568"/>
    </location>
</feature>
<gene>
    <name evidence="3" type="ORF">AOL_s00083g244</name>
</gene>
<protein>
    <submittedName>
        <fullName evidence="3">Uncharacterized protein</fullName>
    </submittedName>
</protein>
<feature type="compositionally biased region" description="Acidic residues" evidence="2">
    <location>
        <begin position="524"/>
        <end position="541"/>
    </location>
</feature>
<keyword evidence="1" id="KW-0175">Coiled coil</keyword>
<proteinExistence type="predicted"/>
<feature type="region of interest" description="Disordered" evidence="2">
    <location>
        <begin position="218"/>
        <end position="246"/>
    </location>
</feature>
<dbReference type="OMA" id="FQDEIVW"/>
<evidence type="ECO:0000256" key="1">
    <source>
        <dbReference type="SAM" id="Coils"/>
    </source>
</evidence>
<dbReference type="AlphaFoldDB" id="G1XGW3"/>
<feature type="region of interest" description="Disordered" evidence="2">
    <location>
        <begin position="1076"/>
        <end position="1108"/>
    </location>
</feature>
<feature type="compositionally biased region" description="Basic and acidic residues" evidence="2">
    <location>
        <begin position="666"/>
        <end position="689"/>
    </location>
</feature>